<organism evidence="1 2">
    <name type="scientific">Psilocybe cubensis</name>
    <name type="common">Psychedelic mushroom</name>
    <name type="synonym">Stropharia cubensis</name>
    <dbReference type="NCBI Taxonomy" id="181762"/>
    <lineage>
        <taxon>Eukaryota</taxon>
        <taxon>Fungi</taxon>
        <taxon>Dikarya</taxon>
        <taxon>Basidiomycota</taxon>
        <taxon>Agaricomycotina</taxon>
        <taxon>Agaricomycetes</taxon>
        <taxon>Agaricomycetidae</taxon>
        <taxon>Agaricales</taxon>
        <taxon>Agaricineae</taxon>
        <taxon>Strophariaceae</taxon>
        <taxon>Psilocybe</taxon>
    </lineage>
</organism>
<evidence type="ECO:0000313" key="1">
    <source>
        <dbReference type="EMBL" id="KAH9475782.1"/>
    </source>
</evidence>
<protein>
    <submittedName>
        <fullName evidence="1">Uncharacterized protein</fullName>
    </submittedName>
</protein>
<name>A0ACB8GK66_PSICU</name>
<evidence type="ECO:0000313" key="2">
    <source>
        <dbReference type="Proteomes" id="UP000664032"/>
    </source>
</evidence>
<sequence length="182" mass="19268">MHSAASALGPIRQEAGYSSSSQPLQRKVLPAESELMLLELGGPDTLKLGKGVCFGIEDDVGNNDSEVFGGKRKRVLMDGNEALGMKPKPADELKVMTELDDEVLNTLDDEVMIELGDEVLNEVEVEVLASPEIGLASWASKSRSKSKGGISKVCLLGRNTVGSAVGAETGESMRKAAEPEIP</sequence>
<comment type="caution">
    <text evidence="1">The sequence shown here is derived from an EMBL/GenBank/DDBJ whole genome shotgun (WGS) entry which is preliminary data.</text>
</comment>
<dbReference type="Proteomes" id="UP000664032">
    <property type="component" value="Unassembled WGS sequence"/>
</dbReference>
<reference evidence="1" key="1">
    <citation type="submission" date="2021-10" db="EMBL/GenBank/DDBJ databases">
        <title>Psilocybe cubensis genome.</title>
        <authorList>
            <person name="Mckernan K.J."/>
            <person name="Crawford S."/>
            <person name="Trippe A."/>
            <person name="Kane L.T."/>
            <person name="Mclaughlin S."/>
        </authorList>
    </citation>
    <scope>NUCLEOTIDE SEQUENCE</scope>
    <source>
        <strain evidence="1">MGC-MH-2018</strain>
    </source>
</reference>
<dbReference type="EMBL" id="JAFIQS020000011">
    <property type="protein sequence ID" value="KAH9475782.1"/>
    <property type="molecule type" value="Genomic_DNA"/>
</dbReference>
<proteinExistence type="predicted"/>
<accession>A0ACB8GK66</accession>
<keyword evidence="2" id="KW-1185">Reference proteome</keyword>
<gene>
    <name evidence="1" type="ORF">JR316_0011341</name>
</gene>